<proteinExistence type="predicted"/>
<dbReference type="AlphaFoldDB" id="A0A9Q9HPD4"/>
<dbReference type="Proteomes" id="UP001058713">
    <property type="component" value="Plasmid unnamed2"/>
</dbReference>
<gene>
    <name evidence="2" type="ORF">K3721_19300</name>
</gene>
<reference evidence="2" key="1">
    <citation type="submission" date="2021-08" db="EMBL/GenBank/DDBJ databases">
        <authorList>
            <person name="Nwanade C."/>
            <person name="Wang M."/>
            <person name="Masoudi A."/>
            <person name="Yu Z."/>
            <person name="Liu J."/>
        </authorList>
    </citation>
    <scope>NUCLEOTIDE SEQUENCE</scope>
    <source>
        <strain evidence="2">S122</strain>
        <plasmid evidence="2">unnamed2</plasmid>
    </source>
</reference>
<geneLocation type="plasmid" evidence="2 3">
    <name>unnamed2</name>
</geneLocation>
<dbReference type="EMBL" id="CP081072">
    <property type="protein sequence ID" value="UWQ56055.1"/>
    <property type="molecule type" value="Genomic_DNA"/>
</dbReference>
<evidence type="ECO:0000256" key="1">
    <source>
        <dbReference type="SAM" id="MobiDB-lite"/>
    </source>
</evidence>
<name>A0A9Q9HPD4_LEICA</name>
<organism evidence="2 3">
    <name type="scientific">Leisingera caerulea</name>
    <name type="common">Phaeobacter caeruleus</name>
    <dbReference type="NCBI Taxonomy" id="506591"/>
    <lineage>
        <taxon>Bacteria</taxon>
        <taxon>Pseudomonadati</taxon>
        <taxon>Pseudomonadota</taxon>
        <taxon>Alphaproteobacteria</taxon>
        <taxon>Rhodobacterales</taxon>
        <taxon>Roseobacteraceae</taxon>
        <taxon>Leisingera</taxon>
    </lineage>
</organism>
<evidence type="ECO:0000313" key="3">
    <source>
        <dbReference type="Proteomes" id="UP001058713"/>
    </source>
</evidence>
<sequence length="80" mass="8832">MVDGILEAVMSEIDRNLSDAKYLEEQKDTLLQSGEFLAHELDEIITSCRDKAARLQEILDKRSSRGAAISPPDEGPADTN</sequence>
<dbReference type="RefSeq" id="WP_259972830.1">
    <property type="nucleotide sequence ID" value="NZ_CP081072.1"/>
</dbReference>
<feature type="region of interest" description="Disordered" evidence="1">
    <location>
        <begin position="61"/>
        <end position="80"/>
    </location>
</feature>
<accession>A0A9Q9HPD4</accession>
<protein>
    <submittedName>
        <fullName evidence="2">Uncharacterized protein</fullName>
    </submittedName>
</protein>
<keyword evidence="2" id="KW-0614">Plasmid</keyword>
<dbReference type="KEGG" id="lcae:K3721_19300"/>
<evidence type="ECO:0000313" key="2">
    <source>
        <dbReference type="EMBL" id="UWQ56055.1"/>
    </source>
</evidence>